<dbReference type="STRING" id="1806994.A0A507CC21"/>
<dbReference type="GO" id="GO:0006888">
    <property type="term" value="P:endoplasmic reticulum to Golgi vesicle-mediated transport"/>
    <property type="evidence" value="ECO:0007669"/>
    <property type="project" value="TreeGrafter"/>
</dbReference>
<protein>
    <submittedName>
        <fullName evidence="5">Uncharacterized protein</fullName>
    </submittedName>
</protein>
<comment type="caution">
    <text evidence="5">The sequence shown here is derived from an EMBL/GenBank/DDBJ whole genome shotgun (WGS) entry which is preliminary data.</text>
</comment>
<dbReference type="EMBL" id="QEAO01000004">
    <property type="protein sequence ID" value="TPX36719.1"/>
    <property type="molecule type" value="Genomic_DNA"/>
</dbReference>
<dbReference type="Pfam" id="PF20666">
    <property type="entry name" value="ZW10_C"/>
    <property type="match status" value="1"/>
</dbReference>
<dbReference type="AlphaFoldDB" id="A0A507CC21"/>
<feature type="region of interest" description="Disordered" evidence="1">
    <location>
        <begin position="1"/>
        <end position="27"/>
    </location>
</feature>
<reference evidence="5 6" key="1">
    <citation type="journal article" date="2019" name="Sci. Rep.">
        <title>Comparative genomics of chytrid fungi reveal insights into the obligate biotrophic and pathogenic lifestyle of Synchytrium endobioticum.</title>
        <authorList>
            <person name="van de Vossenberg B.T.L.H."/>
            <person name="Warris S."/>
            <person name="Nguyen H.D.T."/>
            <person name="van Gent-Pelzer M.P.E."/>
            <person name="Joly D.L."/>
            <person name="van de Geest H.C."/>
            <person name="Bonants P.J.M."/>
            <person name="Smith D.S."/>
            <person name="Levesque C.A."/>
            <person name="van der Lee T.A.J."/>
        </authorList>
    </citation>
    <scope>NUCLEOTIDE SEQUENCE [LARGE SCALE GENOMIC DNA]</scope>
    <source>
        <strain evidence="5 6">JEL517</strain>
    </source>
</reference>
<evidence type="ECO:0000313" key="6">
    <source>
        <dbReference type="Proteomes" id="UP000319731"/>
    </source>
</evidence>
<evidence type="ECO:0000313" key="5">
    <source>
        <dbReference type="EMBL" id="TPX36719.1"/>
    </source>
</evidence>
<dbReference type="GO" id="GO:1990423">
    <property type="term" value="C:RZZ complex"/>
    <property type="evidence" value="ECO:0007669"/>
    <property type="project" value="TreeGrafter"/>
</dbReference>
<dbReference type="GO" id="GO:0005737">
    <property type="term" value="C:cytoplasm"/>
    <property type="evidence" value="ECO:0007669"/>
    <property type="project" value="GOC"/>
</dbReference>
<dbReference type="PANTHER" id="PTHR12205">
    <property type="entry name" value="CENTROMERE/KINETOCHORE PROTEIN ZW10"/>
    <property type="match status" value="1"/>
</dbReference>
<dbReference type="InterPro" id="IPR048343">
    <property type="entry name" value="ZW10_C"/>
</dbReference>
<organism evidence="5 6">
    <name type="scientific">Synchytrium microbalum</name>
    <dbReference type="NCBI Taxonomy" id="1806994"/>
    <lineage>
        <taxon>Eukaryota</taxon>
        <taxon>Fungi</taxon>
        <taxon>Fungi incertae sedis</taxon>
        <taxon>Chytridiomycota</taxon>
        <taxon>Chytridiomycota incertae sedis</taxon>
        <taxon>Chytridiomycetes</taxon>
        <taxon>Synchytriales</taxon>
        <taxon>Synchytriaceae</taxon>
        <taxon>Synchytrium</taxon>
    </lineage>
</organism>
<dbReference type="Proteomes" id="UP000319731">
    <property type="component" value="Unassembled WGS sequence"/>
</dbReference>
<dbReference type="GO" id="GO:0007094">
    <property type="term" value="P:mitotic spindle assembly checkpoint signaling"/>
    <property type="evidence" value="ECO:0007669"/>
    <property type="project" value="TreeGrafter"/>
</dbReference>
<dbReference type="Gene3D" id="1.10.357.150">
    <property type="match status" value="1"/>
</dbReference>
<proteinExistence type="predicted"/>
<dbReference type="InterPro" id="IPR055148">
    <property type="entry name" value="ZW10_C_2"/>
</dbReference>
<evidence type="ECO:0000259" key="3">
    <source>
        <dbReference type="Pfam" id="PF20666"/>
    </source>
</evidence>
<keyword evidence="6" id="KW-1185">Reference proteome</keyword>
<feature type="domain" description="Centromere/kinetochore protein zw10 middle" evidence="2">
    <location>
        <begin position="211"/>
        <end position="406"/>
    </location>
</feature>
<accession>A0A507CC21</accession>
<dbReference type="InterPro" id="IPR046362">
    <property type="entry name" value="Zw10/DSL1_C_sf"/>
</dbReference>
<dbReference type="PANTHER" id="PTHR12205:SF0">
    <property type="entry name" value="CENTROMERE_KINETOCHORE PROTEIN ZW10 HOMOLOG"/>
    <property type="match status" value="1"/>
</dbReference>
<gene>
    <name evidence="5" type="ORF">SmJEL517_g01267</name>
</gene>
<feature type="compositionally biased region" description="Basic and acidic residues" evidence="1">
    <location>
        <begin position="433"/>
        <end position="442"/>
    </location>
</feature>
<feature type="region of interest" description="Disordered" evidence="1">
    <location>
        <begin position="422"/>
        <end position="451"/>
    </location>
</feature>
<dbReference type="Pfam" id="PF20665">
    <property type="entry name" value="Zw10_middle"/>
    <property type="match status" value="1"/>
</dbReference>
<dbReference type="InterPro" id="IPR048344">
    <property type="entry name" value="Zw10_middle"/>
</dbReference>
<feature type="compositionally biased region" description="Gly residues" evidence="1">
    <location>
        <begin position="423"/>
        <end position="432"/>
    </location>
</feature>
<feature type="domain" description="Centromere/kinetochore protein zw10 C-terminal" evidence="3">
    <location>
        <begin position="462"/>
        <end position="589"/>
    </location>
</feature>
<evidence type="ECO:0000259" key="2">
    <source>
        <dbReference type="Pfam" id="PF20665"/>
    </source>
</evidence>
<name>A0A507CC21_9FUNG</name>
<evidence type="ECO:0000259" key="4">
    <source>
        <dbReference type="Pfam" id="PF22766"/>
    </source>
</evidence>
<dbReference type="OrthoDB" id="534815at2759"/>
<evidence type="ECO:0000256" key="1">
    <source>
        <dbReference type="SAM" id="MobiDB-lite"/>
    </source>
</evidence>
<dbReference type="RefSeq" id="XP_031026933.1">
    <property type="nucleotide sequence ID" value="XM_031167195.1"/>
</dbReference>
<feature type="domain" description="ZW10 C-terminal helical" evidence="4">
    <location>
        <begin position="616"/>
        <end position="717"/>
    </location>
</feature>
<dbReference type="GeneID" id="42002492"/>
<sequence>MLTTSALRDESVPYQSPRKQRRAPASSQKNYGAALIDKCQELKVNVYGTINSNYRDYLNTSNYVLDLRDEIASVAEQVEQARAYVDDHIAPSKTALSARTLKTLEDDLQVLGILSRLHYEVQNFDHLVNIGEFVGAAASVAEMTSLIETLQDSASCDKSVFDVIKGQIWNRRATLKYRLNELFCATFSFTCAADGMQKVSVSQRITSKEYFDSPPTIEDLFAALATAEMLQEKLIWLAQNVVSTIIKSILKQPGAELTQSRNKLHSQLIFSGGKKAPASDLKRDLPLALDKIVMVGEFMLENGLPAGAPLGDDPPSYAESFGEAWSELLYTTLIEDAIIPIIPDDKSSLERFSGLAERIATFDLHMKELELIPTNREDLVTLLANLHSHYTRKRRNELLRVARDILSSDDTNTVQVTDATERGGLGLLGSGGKDGKGGESRTKQAAKGGGKEGLEINNSALKLPTMHISVQAQMLIELVYQTLNESIQLDDQQSAVELFFCARDLVDLYRAIMPQHIADLLEPSPTRAMVFYCDCTYIVHHLLTMGFQYAPKLPPPITSCGTFVDLVPSFRKLGDYYFRNQLRHQRDVILNQLGLISTLGDLSNDARFKSVETGMKHLVHHITAVAKSWKAILPYETALQAIGLLVDTTLSTITETLLALTQLSVEDTYQLKYLMGLVLRLEGCFHVVKLDGKQKTSNKAPIPKYCKSWEPFVQLISKLDIDGATFLASRSR</sequence>
<dbReference type="Pfam" id="PF22766">
    <property type="entry name" value="ZW10_C2"/>
    <property type="match status" value="1"/>
</dbReference>